<protein>
    <submittedName>
        <fullName evidence="1">Wall-associated receptor kinase 5</fullName>
    </submittedName>
</protein>
<comment type="caution">
    <text evidence="1">The sequence shown here is derived from an EMBL/GenBank/DDBJ whole genome shotgun (WGS) entry which is preliminary data.</text>
</comment>
<keyword evidence="2" id="KW-1185">Reference proteome</keyword>
<keyword evidence="1" id="KW-0675">Receptor</keyword>
<dbReference type="Proteomes" id="UP000762676">
    <property type="component" value="Unassembled WGS sequence"/>
</dbReference>
<keyword evidence="1" id="KW-0808">Transferase</keyword>
<keyword evidence="1" id="KW-0418">Kinase</keyword>
<accession>A0AAV4EQW9</accession>
<name>A0AAV4EQW9_9GAST</name>
<dbReference type="GO" id="GO:0016301">
    <property type="term" value="F:kinase activity"/>
    <property type="evidence" value="ECO:0007669"/>
    <property type="project" value="UniProtKB-KW"/>
</dbReference>
<dbReference type="AlphaFoldDB" id="A0AAV4EQW9"/>
<gene>
    <name evidence="1" type="ORF">ElyMa_003591800</name>
</gene>
<organism evidence="1 2">
    <name type="scientific">Elysia marginata</name>
    <dbReference type="NCBI Taxonomy" id="1093978"/>
    <lineage>
        <taxon>Eukaryota</taxon>
        <taxon>Metazoa</taxon>
        <taxon>Spiralia</taxon>
        <taxon>Lophotrochozoa</taxon>
        <taxon>Mollusca</taxon>
        <taxon>Gastropoda</taxon>
        <taxon>Heterobranchia</taxon>
        <taxon>Euthyneura</taxon>
        <taxon>Panpulmonata</taxon>
        <taxon>Sacoglossa</taxon>
        <taxon>Placobranchoidea</taxon>
        <taxon>Plakobranchidae</taxon>
        <taxon>Elysia</taxon>
    </lineage>
</organism>
<feature type="non-terminal residue" evidence="1">
    <location>
        <position position="191"/>
    </location>
</feature>
<proteinExistence type="predicted"/>
<dbReference type="EMBL" id="BMAT01007362">
    <property type="protein sequence ID" value="GFR62868.1"/>
    <property type="molecule type" value="Genomic_DNA"/>
</dbReference>
<evidence type="ECO:0000313" key="1">
    <source>
        <dbReference type="EMBL" id="GFR62868.1"/>
    </source>
</evidence>
<sequence>MYTRWPAEDPQFQVIDPVHTELRWVGIFLAAHKYFDVDRRRGNELSWRYDPRVFHKHFPIPGLRNLHPQVSDACHEGLMACIREIAATARDSYSISATEPELAEMVPDNVPAYYPLSSDLELFQFRTTASYFMCWYTMRREEILMNHMGEKKCLENLDKVKEKTWADMIVEDYRTGSYATPWLCAEIQFCP</sequence>
<reference evidence="1 2" key="1">
    <citation type="journal article" date="2021" name="Elife">
        <title>Chloroplast acquisition without the gene transfer in kleptoplastic sea slugs, Plakobranchus ocellatus.</title>
        <authorList>
            <person name="Maeda T."/>
            <person name="Takahashi S."/>
            <person name="Yoshida T."/>
            <person name="Shimamura S."/>
            <person name="Takaki Y."/>
            <person name="Nagai Y."/>
            <person name="Toyoda A."/>
            <person name="Suzuki Y."/>
            <person name="Arimoto A."/>
            <person name="Ishii H."/>
            <person name="Satoh N."/>
            <person name="Nishiyama T."/>
            <person name="Hasebe M."/>
            <person name="Maruyama T."/>
            <person name="Minagawa J."/>
            <person name="Obokata J."/>
            <person name="Shigenobu S."/>
        </authorList>
    </citation>
    <scope>NUCLEOTIDE SEQUENCE [LARGE SCALE GENOMIC DNA]</scope>
</reference>
<evidence type="ECO:0000313" key="2">
    <source>
        <dbReference type="Proteomes" id="UP000762676"/>
    </source>
</evidence>